<accession>A0A1S9PEL2</accession>
<gene>
    <name evidence="4" type="ORF">BC343_28225</name>
</gene>
<evidence type="ECO:0000259" key="2">
    <source>
        <dbReference type="Pfam" id="PF09851"/>
    </source>
</evidence>
<organism evidence="4 5">
    <name type="scientific">Mucilaginibacter pedocola</name>
    <dbReference type="NCBI Taxonomy" id="1792845"/>
    <lineage>
        <taxon>Bacteria</taxon>
        <taxon>Pseudomonadati</taxon>
        <taxon>Bacteroidota</taxon>
        <taxon>Sphingobacteriia</taxon>
        <taxon>Sphingobacteriales</taxon>
        <taxon>Sphingobacteriaceae</taxon>
        <taxon>Mucilaginibacter</taxon>
    </lineage>
</organism>
<name>A0A1S9PEL2_9SPHI</name>
<dbReference type="EMBL" id="MBTF01000013">
    <property type="protein sequence ID" value="OOQ59380.1"/>
    <property type="molecule type" value="Genomic_DNA"/>
</dbReference>
<comment type="caution">
    <text evidence="4">The sequence shown here is derived from an EMBL/GenBank/DDBJ whole genome shotgun (WGS) entry which is preliminary data.</text>
</comment>
<sequence length="230" mass="25982">MIEKFLKEEQDPKAIERVYGRLVDLLTSAEEILYIAVQKKPIVNLFPDCIAITNKRILFFTPANLGLSIKFVDFVWKDIVDVYTREEIIGAIFSVKTTNGAEMGVDYLPKVQARKLYQYAQERKEAEREARRQRDLEEKRAESGSMQIGHAHEVAFQPTAPVVQPSFSAPAPAPTPVAPPPAPAPAPVAQEEPKKDELAEKLKRLKMLFENGLISQEEYNAKKLDLLSDF</sequence>
<feature type="region of interest" description="Disordered" evidence="1">
    <location>
        <begin position="163"/>
        <end position="197"/>
    </location>
</feature>
<feature type="domain" description="SHOCT" evidence="2">
    <location>
        <begin position="200"/>
        <end position="223"/>
    </location>
</feature>
<dbReference type="Proteomes" id="UP000189739">
    <property type="component" value="Unassembled WGS sequence"/>
</dbReference>
<dbReference type="RefSeq" id="WP_078348706.1">
    <property type="nucleotide sequence ID" value="NZ_MBTF01000013.1"/>
</dbReference>
<feature type="compositionally biased region" description="Pro residues" evidence="1">
    <location>
        <begin position="171"/>
        <end position="186"/>
    </location>
</feature>
<proteinExistence type="predicted"/>
<evidence type="ECO:0000256" key="1">
    <source>
        <dbReference type="SAM" id="MobiDB-lite"/>
    </source>
</evidence>
<feature type="domain" description="YokE-like PH" evidence="3">
    <location>
        <begin position="26"/>
        <end position="121"/>
    </location>
</feature>
<evidence type="ECO:0000313" key="4">
    <source>
        <dbReference type="EMBL" id="OOQ59380.1"/>
    </source>
</evidence>
<evidence type="ECO:0008006" key="6">
    <source>
        <dbReference type="Google" id="ProtNLM"/>
    </source>
</evidence>
<feature type="compositionally biased region" description="Basic and acidic residues" evidence="1">
    <location>
        <begin position="127"/>
        <end position="142"/>
    </location>
</feature>
<evidence type="ECO:0000259" key="3">
    <source>
        <dbReference type="Pfam" id="PF14470"/>
    </source>
</evidence>
<keyword evidence="5" id="KW-1185">Reference proteome</keyword>
<dbReference type="InterPro" id="IPR018649">
    <property type="entry name" value="SHOCT"/>
</dbReference>
<dbReference type="AlphaFoldDB" id="A0A1S9PEL2"/>
<dbReference type="OrthoDB" id="669357at2"/>
<evidence type="ECO:0000313" key="5">
    <source>
        <dbReference type="Proteomes" id="UP000189739"/>
    </source>
</evidence>
<dbReference type="InterPro" id="IPR039519">
    <property type="entry name" value="YokE-like_PH"/>
</dbReference>
<protein>
    <recommendedName>
        <fullName evidence="6">YokE-like PH domain-containing protein</fullName>
    </recommendedName>
</protein>
<reference evidence="4 5" key="1">
    <citation type="submission" date="2016-07" db="EMBL/GenBank/DDBJ databases">
        <title>Genomic analysis of zinc-resistant bacterium Mucilaginibacter pedocola TBZ30.</title>
        <authorList>
            <person name="Huang J."/>
            <person name="Tang J."/>
        </authorList>
    </citation>
    <scope>NUCLEOTIDE SEQUENCE [LARGE SCALE GENOMIC DNA]</scope>
    <source>
        <strain evidence="4 5">TBZ30</strain>
    </source>
</reference>
<feature type="region of interest" description="Disordered" evidence="1">
    <location>
        <begin position="127"/>
        <end position="147"/>
    </location>
</feature>
<dbReference type="STRING" id="1792845.BC343_28225"/>
<dbReference type="Pfam" id="PF09851">
    <property type="entry name" value="SHOCT"/>
    <property type="match status" value="1"/>
</dbReference>
<dbReference type="Pfam" id="PF14470">
    <property type="entry name" value="bPH_3"/>
    <property type="match status" value="1"/>
</dbReference>